<evidence type="ECO:0000256" key="2">
    <source>
        <dbReference type="ARBA" id="ARBA00009773"/>
    </source>
</evidence>
<accession>A0A1I0ZI38</accession>
<reference evidence="9 10" key="1">
    <citation type="submission" date="2016-10" db="EMBL/GenBank/DDBJ databases">
        <authorList>
            <person name="de Groot N.N."/>
        </authorList>
    </citation>
    <scope>NUCLEOTIDE SEQUENCE [LARGE SCALE GENOMIC DNA]</scope>
    <source>
        <strain evidence="9 10">DSM 12271</strain>
    </source>
</reference>
<feature type="transmembrane region" description="Helical" evidence="8">
    <location>
        <begin position="269"/>
        <end position="298"/>
    </location>
</feature>
<dbReference type="PANTHER" id="PTHR21716">
    <property type="entry name" value="TRANSMEMBRANE PROTEIN"/>
    <property type="match status" value="1"/>
</dbReference>
<feature type="transmembrane region" description="Helical" evidence="8">
    <location>
        <begin position="77"/>
        <end position="95"/>
    </location>
</feature>
<evidence type="ECO:0000313" key="9">
    <source>
        <dbReference type="EMBL" id="SFB25181.1"/>
    </source>
</evidence>
<dbReference type="EMBL" id="FOKI01000021">
    <property type="protein sequence ID" value="SFB25181.1"/>
    <property type="molecule type" value="Genomic_DNA"/>
</dbReference>
<keyword evidence="3" id="KW-0813">Transport</keyword>
<keyword evidence="7 8" id="KW-0472">Membrane</keyword>
<feature type="transmembrane region" description="Helical" evidence="8">
    <location>
        <begin position="7"/>
        <end position="24"/>
    </location>
</feature>
<comment type="subcellular location">
    <subcellularLocation>
        <location evidence="1">Cell membrane</location>
        <topology evidence="1">Multi-pass membrane protein</topology>
    </subcellularLocation>
</comment>
<dbReference type="Proteomes" id="UP000198619">
    <property type="component" value="Unassembled WGS sequence"/>
</dbReference>
<dbReference type="OrthoDB" id="9793390at2"/>
<evidence type="ECO:0000256" key="1">
    <source>
        <dbReference type="ARBA" id="ARBA00004651"/>
    </source>
</evidence>
<dbReference type="AlphaFoldDB" id="A0A1I0ZI38"/>
<keyword evidence="10" id="KW-1185">Reference proteome</keyword>
<name>A0A1I0ZI38_9CLOT</name>
<gene>
    <name evidence="9" type="ORF">SAMN04488528_102139</name>
</gene>
<evidence type="ECO:0000256" key="5">
    <source>
        <dbReference type="ARBA" id="ARBA00022692"/>
    </source>
</evidence>
<evidence type="ECO:0000256" key="4">
    <source>
        <dbReference type="ARBA" id="ARBA00022475"/>
    </source>
</evidence>
<protein>
    <submittedName>
        <fullName evidence="9">Predicted PurR-regulated permease PerM</fullName>
    </submittedName>
</protein>
<proteinExistence type="inferred from homology"/>
<dbReference type="Pfam" id="PF01594">
    <property type="entry name" value="AI-2E_transport"/>
    <property type="match status" value="1"/>
</dbReference>
<sequence length="360" mass="40849">MNIWKRINKYLDIIVAIIVGYILLKLVDNYSYLFKGISSMLSIVTPFIYAFIIAYILNPIMKFFEKRLRLKRAYSLILTYALIIGLMVITAVYFIPQLVQNIVDMASSVPQVMSEFQSWIDNLLKHDNAQFIKQYVDLNTNFITSKGTTIVLDLLNTAISQLFSFTNTFIKWVFGFIISIYILADKERFKKSSITFVKITLREKYADRFLVFIKTLNNMIGVYIGTKALDSLIIAIIASIGLTIIQSPYVVVLTLVVGVTNMIPYFGPFIGIMVGFTLNIFVNPIRAFVVLIFLFLLQQFDGWYLDPKLIGGKVGLSPFLIILAVTLGGGLYGPVGMILAVPIMAVFKIYLDRTLNKFDM</sequence>
<feature type="transmembrane region" description="Helical" evidence="8">
    <location>
        <begin position="232"/>
        <end position="257"/>
    </location>
</feature>
<feature type="transmembrane region" description="Helical" evidence="8">
    <location>
        <begin position="36"/>
        <end position="57"/>
    </location>
</feature>
<keyword evidence="5 8" id="KW-0812">Transmembrane</keyword>
<dbReference type="RefSeq" id="WP_090041988.1">
    <property type="nucleotide sequence ID" value="NZ_FOKI01000021.1"/>
</dbReference>
<comment type="similarity">
    <text evidence="2">Belongs to the autoinducer-2 exporter (AI-2E) (TC 2.A.86) family.</text>
</comment>
<feature type="transmembrane region" description="Helical" evidence="8">
    <location>
        <begin position="162"/>
        <end position="184"/>
    </location>
</feature>
<feature type="transmembrane region" description="Helical" evidence="8">
    <location>
        <begin position="318"/>
        <end position="351"/>
    </location>
</feature>
<evidence type="ECO:0000256" key="6">
    <source>
        <dbReference type="ARBA" id="ARBA00022989"/>
    </source>
</evidence>
<evidence type="ECO:0000313" key="10">
    <source>
        <dbReference type="Proteomes" id="UP000198619"/>
    </source>
</evidence>
<evidence type="ECO:0000256" key="3">
    <source>
        <dbReference type="ARBA" id="ARBA00022448"/>
    </source>
</evidence>
<dbReference type="STRING" id="84698.SAMN04488528_102139"/>
<dbReference type="GO" id="GO:0055085">
    <property type="term" value="P:transmembrane transport"/>
    <property type="evidence" value="ECO:0007669"/>
    <property type="project" value="TreeGrafter"/>
</dbReference>
<evidence type="ECO:0000256" key="8">
    <source>
        <dbReference type="SAM" id="Phobius"/>
    </source>
</evidence>
<keyword evidence="6 8" id="KW-1133">Transmembrane helix</keyword>
<dbReference type="PANTHER" id="PTHR21716:SF53">
    <property type="entry name" value="PERMEASE PERM-RELATED"/>
    <property type="match status" value="1"/>
</dbReference>
<dbReference type="InterPro" id="IPR002549">
    <property type="entry name" value="AI-2E-like"/>
</dbReference>
<organism evidence="9 10">
    <name type="scientific">Clostridium frigidicarnis</name>
    <dbReference type="NCBI Taxonomy" id="84698"/>
    <lineage>
        <taxon>Bacteria</taxon>
        <taxon>Bacillati</taxon>
        <taxon>Bacillota</taxon>
        <taxon>Clostridia</taxon>
        <taxon>Eubacteriales</taxon>
        <taxon>Clostridiaceae</taxon>
        <taxon>Clostridium</taxon>
    </lineage>
</organism>
<dbReference type="GO" id="GO:0005886">
    <property type="term" value="C:plasma membrane"/>
    <property type="evidence" value="ECO:0007669"/>
    <property type="project" value="UniProtKB-SubCell"/>
</dbReference>
<evidence type="ECO:0000256" key="7">
    <source>
        <dbReference type="ARBA" id="ARBA00023136"/>
    </source>
</evidence>
<keyword evidence="4" id="KW-1003">Cell membrane</keyword>